<keyword evidence="4" id="KW-1185">Reference proteome</keyword>
<dbReference type="InterPro" id="IPR014833">
    <property type="entry name" value="TnsA_N"/>
</dbReference>
<dbReference type="Gene3D" id="3.40.91.30">
    <property type="match status" value="1"/>
</dbReference>
<feature type="active site" evidence="1">
    <location>
        <position position="84"/>
    </location>
</feature>
<dbReference type="KEGG" id="vg:9926048"/>
<protein>
    <recommendedName>
        <fullName evidence="1">Head completion nuclease</fullName>
        <ecNumber evidence="1">3.1.-.-</ecNumber>
    </recommendedName>
</protein>
<feature type="domain" description="TnsA endonuclease N-terminal" evidence="2">
    <location>
        <begin position="39"/>
        <end position="139"/>
    </location>
</feature>
<evidence type="ECO:0000313" key="3">
    <source>
        <dbReference type="EMBL" id="ADG36122.1"/>
    </source>
</evidence>
<dbReference type="GO" id="GO:0004519">
    <property type="term" value="F:endonuclease activity"/>
    <property type="evidence" value="ECO:0007669"/>
    <property type="project" value="UniProtKB-UniRule"/>
</dbReference>
<dbReference type="GO" id="GO:0004527">
    <property type="term" value="F:exonuclease activity"/>
    <property type="evidence" value="ECO:0007669"/>
    <property type="project" value="UniProtKB-UniRule"/>
</dbReference>
<keyword evidence="1" id="KW-0378">Hydrolase</keyword>
<name>E5E4D8_9CAUD</name>
<comment type="similarity">
    <text evidence="1">Belongs to the Caudovirales head completion nuclease family.</text>
</comment>
<evidence type="ECO:0000256" key="1">
    <source>
        <dbReference type="HAMAP-Rule" id="MF_04160"/>
    </source>
</evidence>
<dbReference type="HAMAP" id="MF_04160">
    <property type="entry name" value="NUCL_HEAD_T4"/>
    <property type="match status" value="1"/>
</dbReference>
<feature type="active site" evidence="1">
    <location>
        <position position="68"/>
    </location>
</feature>
<gene>
    <name evidence="3" type="primary">4</name>
    <name evidence="3" type="ORF">Acj61p157</name>
</gene>
<dbReference type="Pfam" id="PF08722">
    <property type="entry name" value="Tn7_TnsA-like_N"/>
    <property type="match status" value="1"/>
</dbReference>
<keyword evidence="1" id="KW-0255">Endonuclease</keyword>
<accession>E5E4D8</accession>
<dbReference type="InterPro" id="IPR046390">
    <property type="entry name" value="NUCL_HEAD_T4"/>
</dbReference>
<dbReference type="RefSeq" id="YP_004009774.1">
    <property type="nucleotide sequence ID" value="NC_014661.1"/>
</dbReference>
<proteinExistence type="inferred from homology"/>
<feature type="active site" evidence="1">
    <location>
        <position position="29"/>
    </location>
</feature>
<keyword evidence="1" id="KW-0269">Exonuclease</keyword>
<dbReference type="GeneID" id="9926048"/>
<reference evidence="3 4" key="1">
    <citation type="journal article" date="2010" name="Virol. J.">
        <title>Genomes of the T4-related bacteriophages as windows on microbial genome evolution.</title>
        <authorList>
            <person name="Petrov V.M."/>
            <person name="Ratnayaka S."/>
            <person name="Nolan J.M."/>
            <person name="Miller E.S."/>
            <person name="Karam J.D."/>
        </authorList>
    </citation>
    <scope>NUCLEOTIDE SEQUENCE [LARGE SCALE GENOMIC DNA]</scope>
</reference>
<sequence length="149" mass="17754">MAYSGSFMPKNREKYKGEITKIHYRSNWEKFFMNYCDKNDAIVKWSSEEVVIPYFSQADGKRRRYFMDFWVKYDTGQEFLIEVKPKKETLPPIKPTQLTAGAKRRFMNEIYTYSVNIDKWKAAKAVADKNKINFRILTEEGLRKLGYVC</sequence>
<dbReference type="EMBL" id="GU911519">
    <property type="protein sequence ID" value="ADG36122.1"/>
    <property type="molecule type" value="Genomic_DNA"/>
</dbReference>
<comment type="function">
    <text evidence="1">During phage morphogenesis, plays an essential role in the head-tail joining step. The associated nuclease activity is essential for morphogenesis, possibly by cleaving packaged DNA to enable the joining of heads to tails. Displays both exo- and endonuclease activity.</text>
</comment>
<dbReference type="OrthoDB" id="13184at10239"/>
<dbReference type="Proteomes" id="UP000008730">
    <property type="component" value="Segment"/>
</dbReference>
<dbReference type="EC" id="3.1.-.-" evidence="1"/>
<evidence type="ECO:0000259" key="2">
    <source>
        <dbReference type="Pfam" id="PF08722"/>
    </source>
</evidence>
<evidence type="ECO:0000313" key="4">
    <source>
        <dbReference type="Proteomes" id="UP000008730"/>
    </source>
</evidence>
<keyword evidence="1" id="KW-0540">Nuclease</keyword>
<organism evidence="3 4">
    <name type="scientific">Acinetobacter phage Acj61</name>
    <dbReference type="NCBI Taxonomy" id="760732"/>
    <lineage>
        <taxon>Viruses</taxon>
        <taxon>Duplodnaviria</taxon>
        <taxon>Heunggongvirae</taxon>
        <taxon>Uroviricota</taxon>
        <taxon>Caudoviricetes</taxon>
        <taxon>Pantevenvirales</taxon>
        <taxon>Straboviridae</taxon>
        <taxon>Twarogvirinae</taxon>
        <taxon>Lasallevirus</taxon>
        <taxon>Lasallevirus Acj61</taxon>
        <taxon>Acinetobacter virus Acj61</taxon>
    </lineage>
</organism>